<protein>
    <submittedName>
        <fullName evidence="1">Uncharacterized protein</fullName>
    </submittedName>
</protein>
<dbReference type="EMBL" id="JPVN01000004">
    <property type="protein sequence ID" value="KGR79849.1"/>
    <property type="molecule type" value="Genomic_DNA"/>
</dbReference>
<dbReference type="OrthoDB" id="2372078at2"/>
<reference evidence="1 2" key="1">
    <citation type="submission" date="2014-02" db="EMBL/GenBank/DDBJ databases">
        <title>Draft genome sequence of Lysinibacillus manganicus DSM 26584T.</title>
        <authorList>
            <person name="Zhang F."/>
            <person name="Wang G."/>
            <person name="Zhang L."/>
        </authorList>
    </citation>
    <scope>NUCLEOTIDE SEQUENCE [LARGE SCALE GENOMIC DNA]</scope>
    <source>
        <strain evidence="1 2">DSM 26584</strain>
    </source>
</reference>
<sequence length="303" mass="36354">MSKKGSNKESIFTIYLKDFYQQWQEILGFELNNISLEQNHTNRTYMERIKKMMLANQEAVIVWMALSFDEVILRDLTDWIKSKQLHYIDFFAVSINPLAIDMLEKLNQMYKLEVYEHMKQLIKIRQLLTVDYSIKNIHPLHAGHALTLEPPLDLSRTDDIKRAMLAVLRKRMPFYLNFHYNKKMNLNDLTLTVGSGQNGLLFRCSSKNVKSRAFVELYFEKHRIDRYRLFLKHRELIRNEVHPDIQFEHRKIGVYFKPLDSLEDTFDMIAEIFEKFILYFCPYTYGRKEIAYVADQWVKSRKD</sequence>
<proteinExistence type="predicted"/>
<gene>
    <name evidence="1" type="ORF">CD29_04785</name>
</gene>
<dbReference type="RefSeq" id="WP_052123994.1">
    <property type="nucleotide sequence ID" value="NZ_AVDA01000004.1"/>
</dbReference>
<evidence type="ECO:0000313" key="1">
    <source>
        <dbReference type="EMBL" id="KGR79849.1"/>
    </source>
</evidence>
<keyword evidence="2" id="KW-1185">Reference proteome</keyword>
<dbReference type="Proteomes" id="UP000030416">
    <property type="component" value="Unassembled WGS sequence"/>
</dbReference>
<organism evidence="1 2">
    <name type="scientific">Ureibacillus manganicus DSM 26584</name>
    <dbReference type="NCBI Taxonomy" id="1384049"/>
    <lineage>
        <taxon>Bacteria</taxon>
        <taxon>Bacillati</taxon>
        <taxon>Bacillota</taxon>
        <taxon>Bacilli</taxon>
        <taxon>Bacillales</taxon>
        <taxon>Caryophanaceae</taxon>
        <taxon>Ureibacillus</taxon>
    </lineage>
</organism>
<comment type="caution">
    <text evidence="1">The sequence shown here is derived from an EMBL/GenBank/DDBJ whole genome shotgun (WGS) entry which is preliminary data.</text>
</comment>
<accession>A0A0A3I550</accession>
<dbReference type="AlphaFoldDB" id="A0A0A3I550"/>
<name>A0A0A3I550_9BACL</name>
<dbReference type="eggNOG" id="ENOG5032TS0">
    <property type="taxonomic scope" value="Bacteria"/>
</dbReference>
<evidence type="ECO:0000313" key="2">
    <source>
        <dbReference type="Proteomes" id="UP000030416"/>
    </source>
</evidence>